<evidence type="ECO:0000313" key="2">
    <source>
        <dbReference type="Proteomes" id="UP001055185"/>
    </source>
</evidence>
<protein>
    <recommendedName>
        <fullName evidence="3">Esterase</fullName>
    </recommendedName>
</protein>
<organism evidence="1 2">
    <name type="scientific">Faecalibacterium gallinarum</name>
    <dbReference type="NCBI Taxonomy" id="2903556"/>
    <lineage>
        <taxon>Bacteria</taxon>
        <taxon>Bacillati</taxon>
        <taxon>Bacillota</taxon>
        <taxon>Clostridia</taxon>
        <taxon>Eubacteriales</taxon>
        <taxon>Oscillospiraceae</taxon>
        <taxon>Faecalibacterium</taxon>
    </lineage>
</organism>
<dbReference type="InterPro" id="IPR029058">
    <property type="entry name" value="AB_hydrolase_fold"/>
</dbReference>
<reference evidence="1" key="1">
    <citation type="journal article" date="2022" name="Int. J. Syst. Evol. Microbiol.">
        <title>Genome-based, phenotypic and chemotaxonomic classification of Faecalibacterium strains: proposal of three novel species Faecalibacterium duncaniae sp. nov., Faecalibacterium hattorii sp. nov. and Faecalibacterium gallinarum sp. nov. .</title>
        <authorList>
            <person name="Sakamoto M."/>
            <person name="Sakurai N."/>
            <person name="Tanno H."/>
            <person name="Iino T."/>
            <person name="Ohkuma M."/>
            <person name="Endo A."/>
        </authorList>
    </citation>
    <scope>NUCLEOTIDE SEQUENCE</scope>
    <source>
        <strain evidence="1">JCM 17207</strain>
    </source>
</reference>
<sequence>MMQGTYYKEWSNALSREMEFKVYGTAGAPVLVLPCGGGRFYDWEDQGMLEASAWLLESGKIQLFCADSLPPELEMAADVTPRRRAELQEKYFNYITRELADRILALNGAARKTASPAEPAPKAEKAGKEAKKEETVTGIWCVGTDLGAWQAMNLRLRRPDLFCGAIALSGLFDPSARLGSAQDDLALRNTPAAYLAAGLPGCTAPKLLAAEGRVILCAGQGGYEAEALASTQQMQAALQAAGIPEHTEIWGQDVSHDWYWWAKEWNIFSERLFH</sequence>
<dbReference type="EMBL" id="BQKV01000026">
    <property type="protein sequence ID" value="GJN64014.1"/>
    <property type="molecule type" value="Genomic_DNA"/>
</dbReference>
<evidence type="ECO:0000313" key="1">
    <source>
        <dbReference type="EMBL" id="GJN64014.1"/>
    </source>
</evidence>
<comment type="caution">
    <text evidence="1">The sequence shown here is derived from an EMBL/GenBank/DDBJ whole genome shotgun (WGS) entry which is preliminary data.</text>
</comment>
<dbReference type="SUPFAM" id="SSF53474">
    <property type="entry name" value="alpha/beta-Hydrolases"/>
    <property type="match status" value="1"/>
</dbReference>
<keyword evidence="2" id="KW-1185">Reference proteome</keyword>
<name>A0AA37IX74_9FIRM</name>
<accession>A0AA37IX74</accession>
<gene>
    <name evidence="1" type="ORF">JCM17207_06390</name>
</gene>
<dbReference type="Proteomes" id="UP001055185">
    <property type="component" value="Unassembled WGS sequence"/>
</dbReference>
<dbReference type="AlphaFoldDB" id="A0AA37IX74"/>
<proteinExistence type="predicted"/>
<evidence type="ECO:0008006" key="3">
    <source>
        <dbReference type="Google" id="ProtNLM"/>
    </source>
</evidence>
<dbReference type="RefSeq" id="WP_238316251.1">
    <property type="nucleotide sequence ID" value="NZ_BQKV01000026.1"/>
</dbReference>
<dbReference type="Gene3D" id="3.40.50.1820">
    <property type="entry name" value="alpha/beta hydrolase"/>
    <property type="match status" value="1"/>
</dbReference>